<proteinExistence type="predicted"/>
<name>A0A9Q9UU63_9BURK</name>
<evidence type="ECO:0000256" key="1">
    <source>
        <dbReference type="SAM" id="MobiDB-lite"/>
    </source>
</evidence>
<dbReference type="AlphaFoldDB" id="A0A9Q9UU63"/>
<dbReference type="EMBL" id="CABVPX010000036">
    <property type="protein sequence ID" value="VWC29601.1"/>
    <property type="molecule type" value="Genomic_DNA"/>
</dbReference>
<reference evidence="2 3" key="1">
    <citation type="submission" date="2019-09" db="EMBL/GenBank/DDBJ databases">
        <authorList>
            <person name="Depoorter E."/>
        </authorList>
    </citation>
    <scope>NUCLEOTIDE SEQUENCE [LARGE SCALE GENOMIC DNA]</scope>
    <source>
        <strain evidence="2">LMG 24066</strain>
    </source>
</reference>
<feature type="region of interest" description="Disordered" evidence="1">
    <location>
        <begin position="37"/>
        <end position="62"/>
    </location>
</feature>
<evidence type="ECO:0000313" key="3">
    <source>
        <dbReference type="Proteomes" id="UP000494172"/>
    </source>
</evidence>
<accession>A0A9Q9UU63</accession>
<protein>
    <submittedName>
        <fullName evidence="2">Uncharacterized protein</fullName>
    </submittedName>
</protein>
<comment type="caution">
    <text evidence="2">The sequence shown here is derived from an EMBL/GenBank/DDBJ whole genome shotgun (WGS) entry which is preliminary data.</text>
</comment>
<gene>
    <name evidence="2" type="ORF">BAR24066_06265</name>
</gene>
<dbReference type="Proteomes" id="UP000494172">
    <property type="component" value="Unassembled WGS sequence"/>
</dbReference>
<feature type="region of interest" description="Disordered" evidence="1">
    <location>
        <begin position="402"/>
        <end position="425"/>
    </location>
</feature>
<sequence length="425" mass="47319">MFFLILLGRGCSEKDCAGFCRDLREFSRAVAGAGLAGRSDDRVDRRHGRCMPDGPPSAPRLAREPRATRVSVARAVTLTVAIHSVPIGRWRRMSTMLRPIGRALTVRLHSVSSGVRAGISTPGIGMRLARVSLLTVGMHSAASGFRRGISTSDPVHFVDPPRTFTVRIHRVESEFVRRISTPEHPCCVIAVSPSPLICTGIRLAAAAVVHARNCIAFQPSDHPHRRKPQRFEWLEGPDIHMGARSPIDRRCAFRRAPTTGNPYRTRLFTRSGLDAHPRNTQCGESFRRPDIHTAACVAPRLQARGRARPEQRFARHRQPTGRILAGRTPIPKSRSPLNCMARRVARERGYARRYSHFADHTRACAVRMHDPLIVIRNRISASRCAPGLVTHARIQLECATLPNRGKGRKPAPEQARRAIGRDTHR</sequence>
<organism evidence="2 3">
    <name type="scientific">Burkholderia arboris</name>
    <dbReference type="NCBI Taxonomy" id="488730"/>
    <lineage>
        <taxon>Bacteria</taxon>
        <taxon>Pseudomonadati</taxon>
        <taxon>Pseudomonadota</taxon>
        <taxon>Betaproteobacteria</taxon>
        <taxon>Burkholderiales</taxon>
        <taxon>Burkholderiaceae</taxon>
        <taxon>Burkholderia</taxon>
        <taxon>Burkholderia cepacia complex</taxon>
    </lineage>
</organism>
<evidence type="ECO:0000313" key="2">
    <source>
        <dbReference type="EMBL" id="VWC29601.1"/>
    </source>
</evidence>
<feature type="compositionally biased region" description="Basic and acidic residues" evidence="1">
    <location>
        <begin position="410"/>
        <end position="425"/>
    </location>
</feature>